<accession>A0AAV8CF63</accession>
<gene>
    <name evidence="2" type="ORF">LUZ62_087038</name>
</gene>
<dbReference type="GO" id="GO:0016787">
    <property type="term" value="F:hydrolase activity"/>
    <property type="evidence" value="ECO:0007669"/>
    <property type="project" value="UniProtKB-KW"/>
</dbReference>
<dbReference type="Pfam" id="PF11955">
    <property type="entry name" value="PORR"/>
    <property type="match status" value="1"/>
</dbReference>
<keyword evidence="2" id="KW-0378">Hydrolase</keyword>
<proteinExistence type="predicted"/>
<name>A0AAV8CF63_9POAL</name>
<dbReference type="AlphaFoldDB" id="A0AAV8CF63"/>
<evidence type="ECO:0000313" key="3">
    <source>
        <dbReference type="Proteomes" id="UP001140206"/>
    </source>
</evidence>
<dbReference type="EMBL" id="JAMFTS010000005">
    <property type="protein sequence ID" value="KAJ4752633.1"/>
    <property type="molecule type" value="Genomic_DNA"/>
</dbReference>
<dbReference type="InterPro" id="IPR045040">
    <property type="entry name" value="PORR_fam"/>
</dbReference>
<evidence type="ECO:0000259" key="1">
    <source>
        <dbReference type="Pfam" id="PF11955"/>
    </source>
</evidence>
<keyword evidence="3" id="KW-1185">Reference proteome</keyword>
<reference evidence="2" key="1">
    <citation type="submission" date="2022-08" db="EMBL/GenBank/DDBJ databases">
        <authorList>
            <person name="Marques A."/>
        </authorList>
    </citation>
    <scope>NUCLEOTIDE SEQUENCE</scope>
    <source>
        <strain evidence="2">RhyPub2mFocal</strain>
        <tissue evidence="2">Leaves</tissue>
    </source>
</reference>
<organism evidence="2 3">
    <name type="scientific">Rhynchospora pubera</name>
    <dbReference type="NCBI Taxonomy" id="906938"/>
    <lineage>
        <taxon>Eukaryota</taxon>
        <taxon>Viridiplantae</taxon>
        <taxon>Streptophyta</taxon>
        <taxon>Embryophyta</taxon>
        <taxon>Tracheophyta</taxon>
        <taxon>Spermatophyta</taxon>
        <taxon>Magnoliopsida</taxon>
        <taxon>Liliopsida</taxon>
        <taxon>Poales</taxon>
        <taxon>Cyperaceae</taxon>
        <taxon>Cyperoideae</taxon>
        <taxon>Rhynchosporeae</taxon>
        <taxon>Rhynchospora</taxon>
    </lineage>
</organism>
<dbReference type="PANTHER" id="PTHR31476">
    <property type="entry name" value="PROTEIN WHAT'S THIS FACTOR 1 HOMOLOG, CHLOROPLASTIC"/>
    <property type="match status" value="1"/>
</dbReference>
<dbReference type="InterPro" id="IPR021099">
    <property type="entry name" value="PORR_domain"/>
</dbReference>
<dbReference type="PANTHER" id="PTHR31476:SF13">
    <property type="entry name" value="PROTEIN WHAT'S THIS FACTOR 9, MITOCHONDRIAL"/>
    <property type="match status" value="1"/>
</dbReference>
<dbReference type="Proteomes" id="UP001140206">
    <property type="component" value="Chromosome 5"/>
</dbReference>
<comment type="caution">
    <text evidence="2">The sequence shown here is derived from an EMBL/GenBank/DDBJ whole genome shotgun (WGS) entry which is preliminary data.</text>
</comment>
<sequence>MLSLAKSLIYRPSLLSQSKTLALILTQRCSYVNVTMKWKKDPYFDSIDILTKSKDLKILISVKNLILSLSPPETGIPISSISKLDRQLEVSGRVTAFLRKYPSFFQEFTGPKYNLPWFKLTKDAIELDQEERMVYEGKIGQIVDRLRLLLLMSRERTLPFRVVQGMLWYLGLPDNFLKNQEKLLHFGFEIVEIGDGEKGLKAPDPGQTLPLSALQRNAINESGTQLDLLSRSDIHFPLFPSKGIRLKVKIRDWLDQLQKVPYISPYEDFSDLETYSDVAEKRAAGVLHELLSIFVDNSAERRRLLCLRKHLGLPQKCHKVFERHPHVFYLLLKNKTCFVVLKEAYQANELGSVIKRHPLLNVRKKYVKLMKKSDATLRNRRTGKPVSDLNEFGIFLHANLPVLRKMRLLHQPKMRD</sequence>
<feature type="domain" description="PORR" evidence="1">
    <location>
        <begin position="39"/>
        <end position="373"/>
    </location>
</feature>
<dbReference type="GO" id="GO:0003723">
    <property type="term" value="F:RNA binding"/>
    <property type="evidence" value="ECO:0007669"/>
    <property type="project" value="InterPro"/>
</dbReference>
<protein>
    <submittedName>
        <fullName evidence="2">Ubiquitin carboxyl-terminal hydrolase family protein</fullName>
    </submittedName>
</protein>
<evidence type="ECO:0000313" key="2">
    <source>
        <dbReference type="EMBL" id="KAJ4752633.1"/>
    </source>
</evidence>